<dbReference type="PANTHER" id="PTHR31286">
    <property type="entry name" value="GLYCINE-RICH CELL WALL STRUCTURAL PROTEIN 1.8-LIKE"/>
    <property type="match status" value="1"/>
</dbReference>
<feature type="domain" description="DUF4283" evidence="1">
    <location>
        <begin position="79"/>
        <end position="163"/>
    </location>
</feature>
<reference evidence="2" key="2">
    <citation type="journal article" date="2024" name="Plant">
        <title>Genomic evolution and insights into agronomic trait innovations of Sesamum species.</title>
        <authorList>
            <person name="Miao H."/>
            <person name="Wang L."/>
            <person name="Qu L."/>
            <person name="Liu H."/>
            <person name="Sun Y."/>
            <person name="Le M."/>
            <person name="Wang Q."/>
            <person name="Wei S."/>
            <person name="Zheng Y."/>
            <person name="Lin W."/>
            <person name="Duan Y."/>
            <person name="Cao H."/>
            <person name="Xiong S."/>
            <person name="Wang X."/>
            <person name="Wei L."/>
            <person name="Li C."/>
            <person name="Ma Q."/>
            <person name="Ju M."/>
            <person name="Zhao R."/>
            <person name="Li G."/>
            <person name="Mu C."/>
            <person name="Tian Q."/>
            <person name="Mei H."/>
            <person name="Zhang T."/>
            <person name="Gao T."/>
            <person name="Zhang H."/>
        </authorList>
    </citation>
    <scope>NUCLEOTIDE SEQUENCE</scope>
    <source>
        <strain evidence="2">K16</strain>
    </source>
</reference>
<organism evidence="2 3">
    <name type="scientific">Sesamum angolense</name>
    <dbReference type="NCBI Taxonomy" id="2727404"/>
    <lineage>
        <taxon>Eukaryota</taxon>
        <taxon>Viridiplantae</taxon>
        <taxon>Streptophyta</taxon>
        <taxon>Embryophyta</taxon>
        <taxon>Tracheophyta</taxon>
        <taxon>Spermatophyta</taxon>
        <taxon>Magnoliopsida</taxon>
        <taxon>eudicotyledons</taxon>
        <taxon>Gunneridae</taxon>
        <taxon>Pentapetalae</taxon>
        <taxon>asterids</taxon>
        <taxon>lamiids</taxon>
        <taxon>Lamiales</taxon>
        <taxon>Pedaliaceae</taxon>
        <taxon>Sesamum</taxon>
    </lineage>
</organism>
<evidence type="ECO:0000313" key="2">
    <source>
        <dbReference type="EMBL" id="KAK4386028.1"/>
    </source>
</evidence>
<accession>A0AAE2BHX3</accession>
<evidence type="ECO:0000313" key="3">
    <source>
        <dbReference type="Proteomes" id="UP001289374"/>
    </source>
</evidence>
<protein>
    <recommendedName>
        <fullName evidence="1">DUF4283 domain-containing protein</fullName>
    </recommendedName>
</protein>
<dbReference type="Proteomes" id="UP001289374">
    <property type="component" value="Unassembled WGS sequence"/>
</dbReference>
<dbReference type="EMBL" id="JACGWL010000015">
    <property type="protein sequence ID" value="KAK4386028.1"/>
    <property type="molecule type" value="Genomic_DNA"/>
</dbReference>
<gene>
    <name evidence="2" type="ORF">Sango_2473400</name>
</gene>
<reference evidence="2" key="1">
    <citation type="submission" date="2020-06" db="EMBL/GenBank/DDBJ databases">
        <authorList>
            <person name="Li T."/>
            <person name="Hu X."/>
            <person name="Zhang T."/>
            <person name="Song X."/>
            <person name="Zhang H."/>
            <person name="Dai N."/>
            <person name="Sheng W."/>
            <person name="Hou X."/>
            <person name="Wei L."/>
        </authorList>
    </citation>
    <scope>NUCLEOTIDE SEQUENCE</scope>
    <source>
        <strain evidence="2">K16</strain>
        <tissue evidence="2">Leaf</tissue>
    </source>
</reference>
<sequence>MGPGVPTIWLSQSGLHCFLGFLVDELFMTWFFCLSLYSIRESTMGCGELNVGLPKRTWKLTDDEEIGITLPGGLWHTDTESSKLCLVGHFLSNWAYRFEALCSSIQSMLLQFKGMEITQLLEQHLLLRFNHIIDKQQTLNGCPWSFEKHILILSVVREDENPMQVDLDLCDFFIHVRDLPLSMMNLGVATLLGNKIGLFGDMETYVSGWSFEASLRIRIGLNVNQPLK</sequence>
<dbReference type="AlphaFoldDB" id="A0AAE2BHX3"/>
<keyword evidence="3" id="KW-1185">Reference proteome</keyword>
<name>A0AAE2BHX3_9LAMI</name>
<proteinExistence type="predicted"/>
<dbReference type="Pfam" id="PF14111">
    <property type="entry name" value="DUF4283"/>
    <property type="match status" value="1"/>
</dbReference>
<comment type="caution">
    <text evidence="2">The sequence shown here is derived from an EMBL/GenBank/DDBJ whole genome shotgun (WGS) entry which is preliminary data.</text>
</comment>
<dbReference type="InterPro" id="IPR025558">
    <property type="entry name" value="DUF4283"/>
</dbReference>
<dbReference type="InterPro" id="IPR040256">
    <property type="entry name" value="At4g02000-like"/>
</dbReference>
<evidence type="ECO:0000259" key="1">
    <source>
        <dbReference type="Pfam" id="PF14111"/>
    </source>
</evidence>
<dbReference type="PANTHER" id="PTHR31286:SF153">
    <property type="entry name" value="DUF4283 DOMAIN PROTEIN"/>
    <property type="match status" value="1"/>
</dbReference>